<reference evidence="2" key="1">
    <citation type="submission" date="2023-07" db="EMBL/GenBank/DDBJ databases">
        <title>30 novel species of actinomycetes from the DSMZ collection.</title>
        <authorList>
            <person name="Nouioui I."/>
        </authorList>
    </citation>
    <scope>NUCLEOTIDE SEQUENCE [LARGE SCALE GENOMIC DNA]</scope>
    <source>
        <strain evidence="2">DSM 41982</strain>
    </source>
</reference>
<protein>
    <recommendedName>
        <fullName evidence="3">SalK</fullName>
    </recommendedName>
</protein>
<dbReference type="InterPro" id="IPR054058">
    <property type="entry name" value="HTH_67"/>
</dbReference>
<dbReference type="RefSeq" id="WP_095682128.1">
    <property type="nucleotide sequence ID" value="NZ_JAVRER010000063.1"/>
</dbReference>
<name>A0ABD5EDC6_9ACTN</name>
<dbReference type="Proteomes" id="UP001183607">
    <property type="component" value="Unassembled WGS sequence"/>
</dbReference>
<dbReference type="NCBIfam" id="NF047719">
    <property type="entry name" value="SCO6745_fam_HTH"/>
    <property type="match status" value="1"/>
</dbReference>
<sequence length="303" mass="32188">MTTRPHTTKDDLPPEPARVRQLWHLLEPLHAVVYYAPESYAEAGALGLGTDERWPLYFAWRAAPLGAVSPAVLSAVFHSFEPGMVERYATGTDVTPEEALDGRLRAVDRTWRALLGDAVDSADLAEAARLARTAAQAAVTTTHGAAAGRPLAAANGALPWPEAPHLQLWQAATILREHRGDGHVAALVAAGLDGIEALVTFASIGAAPRAVFASRGWSESAWQEATTRLRDRGLVTPDGTATDQGRALRAEIEHRTDTLAAAPWQALGTAATTRLTDLLATPWLTMIGSGLLPTENTLGIGKV</sequence>
<evidence type="ECO:0000313" key="2">
    <source>
        <dbReference type="Proteomes" id="UP001183607"/>
    </source>
</evidence>
<accession>A0ABD5EDC6</accession>
<evidence type="ECO:0008006" key="3">
    <source>
        <dbReference type="Google" id="ProtNLM"/>
    </source>
</evidence>
<evidence type="ECO:0000313" key="1">
    <source>
        <dbReference type="EMBL" id="MDT0419081.1"/>
    </source>
</evidence>
<dbReference type="Pfam" id="PF21863">
    <property type="entry name" value="HTH_67"/>
    <property type="match status" value="1"/>
</dbReference>
<gene>
    <name evidence="1" type="ORF">RM574_26725</name>
</gene>
<dbReference type="EMBL" id="JAVRER010000063">
    <property type="protein sequence ID" value="MDT0419081.1"/>
    <property type="molecule type" value="Genomic_DNA"/>
</dbReference>
<organism evidence="1 2">
    <name type="scientific">Streptomyces evansiae</name>
    <dbReference type="NCBI Taxonomy" id="3075535"/>
    <lineage>
        <taxon>Bacteria</taxon>
        <taxon>Bacillati</taxon>
        <taxon>Actinomycetota</taxon>
        <taxon>Actinomycetes</taxon>
        <taxon>Kitasatosporales</taxon>
        <taxon>Streptomycetaceae</taxon>
        <taxon>Streptomyces</taxon>
    </lineage>
</organism>
<proteinExistence type="predicted"/>
<dbReference type="AlphaFoldDB" id="A0ABD5EDC6"/>
<comment type="caution">
    <text evidence="1">The sequence shown here is derived from an EMBL/GenBank/DDBJ whole genome shotgun (WGS) entry which is preliminary data.</text>
</comment>